<feature type="compositionally biased region" description="Polar residues" evidence="1">
    <location>
        <begin position="81"/>
        <end position="94"/>
    </location>
</feature>
<name>A0ABU6WKG0_9FABA</name>
<comment type="caution">
    <text evidence="2">The sequence shown here is derived from an EMBL/GenBank/DDBJ whole genome shotgun (WGS) entry which is preliminary data.</text>
</comment>
<organism evidence="2 3">
    <name type="scientific">Stylosanthes scabra</name>
    <dbReference type="NCBI Taxonomy" id="79078"/>
    <lineage>
        <taxon>Eukaryota</taxon>
        <taxon>Viridiplantae</taxon>
        <taxon>Streptophyta</taxon>
        <taxon>Embryophyta</taxon>
        <taxon>Tracheophyta</taxon>
        <taxon>Spermatophyta</taxon>
        <taxon>Magnoliopsida</taxon>
        <taxon>eudicotyledons</taxon>
        <taxon>Gunneridae</taxon>
        <taxon>Pentapetalae</taxon>
        <taxon>rosids</taxon>
        <taxon>fabids</taxon>
        <taxon>Fabales</taxon>
        <taxon>Fabaceae</taxon>
        <taxon>Papilionoideae</taxon>
        <taxon>50 kb inversion clade</taxon>
        <taxon>dalbergioids sensu lato</taxon>
        <taxon>Dalbergieae</taxon>
        <taxon>Pterocarpus clade</taxon>
        <taxon>Stylosanthes</taxon>
    </lineage>
</organism>
<evidence type="ECO:0000313" key="2">
    <source>
        <dbReference type="EMBL" id="MED6185886.1"/>
    </source>
</evidence>
<accession>A0ABU6WKG0</accession>
<reference evidence="2 3" key="1">
    <citation type="journal article" date="2023" name="Plants (Basel)">
        <title>Bridging the Gap: Combining Genomics and Transcriptomics Approaches to Understand Stylosanthes scabra, an Orphan Legume from the Brazilian Caatinga.</title>
        <authorList>
            <person name="Ferreira-Neto J.R.C."/>
            <person name="da Silva M.D."/>
            <person name="Binneck E."/>
            <person name="de Melo N.F."/>
            <person name="da Silva R.H."/>
            <person name="de Melo A.L.T.M."/>
            <person name="Pandolfi V."/>
            <person name="Bustamante F.O."/>
            <person name="Brasileiro-Vidal A.C."/>
            <person name="Benko-Iseppon A.M."/>
        </authorList>
    </citation>
    <scope>NUCLEOTIDE SEQUENCE [LARGE SCALE GENOMIC DNA]</scope>
    <source>
        <tissue evidence="2">Leaves</tissue>
    </source>
</reference>
<keyword evidence="3" id="KW-1185">Reference proteome</keyword>
<gene>
    <name evidence="2" type="ORF">PIB30_061414</name>
</gene>
<evidence type="ECO:0000256" key="1">
    <source>
        <dbReference type="SAM" id="MobiDB-lite"/>
    </source>
</evidence>
<evidence type="ECO:0000313" key="3">
    <source>
        <dbReference type="Proteomes" id="UP001341840"/>
    </source>
</evidence>
<dbReference type="Proteomes" id="UP001341840">
    <property type="component" value="Unassembled WGS sequence"/>
</dbReference>
<proteinExistence type="predicted"/>
<protein>
    <submittedName>
        <fullName evidence="2">Uncharacterized protein</fullName>
    </submittedName>
</protein>
<dbReference type="EMBL" id="JASCZI010181799">
    <property type="protein sequence ID" value="MED6185886.1"/>
    <property type="molecule type" value="Genomic_DNA"/>
</dbReference>
<sequence>MTSYVSFCVERQDLAELPRYTWVMHAIRGSQNITSNSIAWSFIPRGNDTHFTVVLLIRFGALAEIGAYQIPMLKPSRRSSKATTSPTYPTSVISSIGLKPSRPRSSPNS</sequence>
<feature type="region of interest" description="Disordered" evidence="1">
    <location>
        <begin position="75"/>
        <end position="109"/>
    </location>
</feature>